<dbReference type="InterPro" id="IPR038332">
    <property type="entry name" value="PPE_sf"/>
</dbReference>
<gene>
    <name evidence="2" type="primary">PE5_2</name>
    <name evidence="2" type="ORF">MTIM_45480</name>
</gene>
<name>A0A7I9ZCG8_9MYCO</name>
<feature type="domain" description="PE" evidence="1">
    <location>
        <begin position="6"/>
        <end position="95"/>
    </location>
</feature>
<dbReference type="SUPFAM" id="SSF140459">
    <property type="entry name" value="PE/PPE dimer-like"/>
    <property type="match status" value="1"/>
</dbReference>
<organism evidence="2 3">
    <name type="scientific">Mycobacterium timonense</name>
    <dbReference type="NCBI Taxonomy" id="701043"/>
    <lineage>
        <taxon>Bacteria</taxon>
        <taxon>Bacillati</taxon>
        <taxon>Actinomycetota</taxon>
        <taxon>Actinomycetes</taxon>
        <taxon>Mycobacteriales</taxon>
        <taxon>Mycobacteriaceae</taxon>
        <taxon>Mycobacterium</taxon>
        <taxon>Mycobacterium avium complex (MAC)</taxon>
    </lineage>
</organism>
<dbReference type="Proteomes" id="UP000465301">
    <property type="component" value="Unassembled WGS sequence"/>
</dbReference>
<dbReference type="Pfam" id="PF00934">
    <property type="entry name" value="PE"/>
    <property type="match status" value="1"/>
</dbReference>
<protein>
    <submittedName>
        <fullName evidence="2">PE family immunomodulator PE5</fullName>
    </submittedName>
</protein>
<dbReference type="AlphaFoldDB" id="A0A7I9ZCG8"/>
<comment type="caution">
    <text evidence="2">The sequence shown here is derived from an EMBL/GenBank/DDBJ whole genome shotgun (WGS) entry which is preliminary data.</text>
</comment>
<evidence type="ECO:0000259" key="1">
    <source>
        <dbReference type="Pfam" id="PF00934"/>
    </source>
</evidence>
<accession>A0A7I9ZCG8</accession>
<keyword evidence="3" id="KW-1185">Reference proteome</keyword>
<sequence length="105" mass="9893">MVAVTLRVLPEGLAATSAAVEAITAQLAAAHAAAGPVVSAVVPPAADPVSLEAAAVFNGRGSQHTAAAAKGVEVLGRAGMGVSLAGVGYAAEDAADAATYLVSGG</sequence>
<evidence type="ECO:0000313" key="3">
    <source>
        <dbReference type="Proteomes" id="UP000465301"/>
    </source>
</evidence>
<dbReference type="Gene3D" id="1.10.287.850">
    <property type="entry name" value="HP0062-like domain"/>
    <property type="match status" value="1"/>
</dbReference>
<reference evidence="2 3" key="1">
    <citation type="journal article" date="2019" name="Emerg. Microbes Infect.">
        <title>Comprehensive subspecies identification of 175 nontuberculous mycobacteria species based on 7547 genomic profiles.</title>
        <authorList>
            <person name="Matsumoto Y."/>
            <person name="Kinjo T."/>
            <person name="Motooka D."/>
            <person name="Nabeya D."/>
            <person name="Jung N."/>
            <person name="Uechi K."/>
            <person name="Horii T."/>
            <person name="Iida T."/>
            <person name="Fujita J."/>
            <person name="Nakamura S."/>
        </authorList>
    </citation>
    <scope>NUCLEOTIDE SEQUENCE [LARGE SCALE GENOMIC DNA]</scope>
    <source>
        <strain evidence="2 3">JCM 30726</strain>
    </source>
</reference>
<evidence type="ECO:0000313" key="2">
    <source>
        <dbReference type="EMBL" id="GFG98669.1"/>
    </source>
</evidence>
<dbReference type="EMBL" id="BLLA01000001">
    <property type="protein sequence ID" value="GFG98669.1"/>
    <property type="molecule type" value="Genomic_DNA"/>
</dbReference>
<proteinExistence type="predicted"/>
<dbReference type="InterPro" id="IPR000084">
    <property type="entry name" value="PE-PGRS_N"/>
</dbReference>